<evidence type="ECO:0000259" key="3">
    <source>
        <dbReference type="PROSITE" id="PS50048"/>
    </source>
</evidence>
<evidence type="ECO:0000256" key="1">
    <source>
        <dbReference type="ARBA" id="ARBA00023242"/>
    </source>
</evidence>
<dbReference type="OrthoDB" id="3434319at2759"/>
<keyword evidence="1" id="KW-0539">Nucleus</keyword>
<dbReference type="InterPro" id="IPR001138">
    <property type="entry name" value="Zn2Cys6_DnaBD"/>
</dbReference>
<name>A0A4Z1ETK1_9HELO</name>
<feature type="domain" description="Zn(2)-C6 fungal-type" evidence="3">
    <location>
        <begin position="14"/>
        <end position="47"/>
    </location>
</feature>
<evidence type="ECO:0000256" key="2">
    <source>
        <dbReference type="SAM" id="MobiDB-lite"/>
    </source>
</evidence>
<dbReference type="SUPFAM" id="SSF57701">
    <property type="entry name" value="Zn2/Cys6 DNA-binding domain"/>
    <property type="match status" value="1"/>
</dbReference>
<accession>A0A4Z1ETK1</accession>
<proteinExistence type="predicted"/>
<dbReference type="Proteomes" id="UP000297777">
    <property type="component" value="Unassembled WGS sequence"/>
</dbReference>
<dbReference type="AlphaFoldDB" id="A0A4Z1ETK1"/>
<organism evidence="4 5">
    <name type="scientific">Botrytis tulipae</name>
    <dbReference type="NCBI Taxonomy" id="87230"/>
    <lineage>
        <taxon>Eukaryota</taxon>
        <taxon>Fungi</taxon>
        <taxon>Dikarya</taxon>
        <taxon>Ascomycota</taxon>
        <taxon>Pezizomycotina</taxon>
        <taxon>Leotiomycetes</taxon>
        <taxon>Helotiales</taxon>
        <taxon>Sclerotiniaceae</taxon>
        <taxon>Botrytis</taxon>
    </lineage>
</organism>
<keyword evidence="5" id="KW-1185">Reference proteome</keyword>
<reference evidence="4 5" key="1">
    <citation type="submission" date="2017-12" db="EMBL/GenBank/DDBJ databases">
        <title>Comparative genomics of Botrytis spp.</title>
        <authorList>
            <person name="Valero-Jimenez C.A."/>
            <person name="Tapia P."/>
            <person name="Veloso J."/>
            <person name="Silva-Moreno E."/>
            <person name="Staats M."/>
            <person name="Valdes J.H."/>
            <person name="Van Kan J.A.L."/>
        </authorList>
    </citation>
    <scope>NUCLEOTIDE SEQUENCE [LARGE SCALE GENOMIC DNA]</scope>
    <source>
        <strain evidence="4 5">Bt9001</strain>
    </source>
</reference>
<dbReference type="GO" id="GO:0008270">
    <property type="term" value="F:zinc ion binding"/>
    <property type="evidence" value="ECO:0007669"/>
    <property type="project" value="InterPro"/>
</dbReference>
<dbReference type="InterPro" id="IPR036864">
    <property type="entry name" value="Zn2-C6_fun-type_DNA-bd_sf"/>
</dbReference>
<protein>
    <recommendedName>
        <fullName evidence="3">Zn(2)-C6 fungal-type domain-containing protein</fullName>
    </recommendedName>
</protein>
<dbReference type="PROSITE" id="PS50048">
    <property type="entry name" value="ZN2_CY6_FUNGAL_2"/>
    <property type="match status" value="1"/>
</dbReference>
<feature type="compositionally biased region" description="Low complexity" evidence="2">
    <location>
        <begin position="175"/>
        <end position="195"/>
    </location>
</feature>
<evidence type="ECO:0000313" key="4">
    <source>
        <dbReference type="EMBL" id="TGO15506.1"/>
    </source>
</evidence>
<feature type="region of interest" description="Disordered" evidence="2">
    <location>
        <begin position="175"/>
        <end position="196"/>
    </location>
</feature>
<gene>
    <name evidence="4" type="ORF">BTUL_0039g00220</name>
</gene>
<dbReference type="EMBL" id="PQXH01000039">
    <property type="protein sequence ID" value="TGO15506.1"/>
    <property type="molecule type" value="Genomic_DNA"/>
</dbReference>
<feature type="region of interest" description="Disordered" evidence="2">
    <location>
        <begin position="52"/>
        <end position="80"/>
    </location>
</feature>
<dbReference type="PROSITE" id="PS00463">
    <property type="entry name" value="ZN2_CY6_FUNGAL_1"/>
    <property type="match status" value="1"/>
</dbReference>
<comment type="caution">
    <text evidence="4">The sequence shown here is derived from an EMBL/GenBank/DDBJ whole genome shotgun (WGS) entry which is preliminary data.</text>
</comment>
<dbReference type="GO" id="GO:0000981">
    <property type="term" value="F:DNA-binding transcription factor activity, RNA polymerase II-specific"/>
    <property type="evidence" value="ECO:0007669"/>
    <property type="project" value="InterPro"/>
</dbReference>
<dbReference type="CDD" id="cd00067">
    <property type="entry name" value="GAL4"/>
    <property type="match status" value="1"/>
</dbReference>
<sequence>MGGSAVHPSQRRFSCECCRKIKARCQRVYANDSKCARCTLLDLDCIVGQQKRVGRPRRAPTTDAQAHKHRKNTGPTFSNRKVAPAKVHNHVADPTTSHETPLNKEGYYQNWGIEFPMDTSIATLVPTDNEIYAGAQVWPAVDINSFDQNLLTWDASNDLDRNFFLSNDNWTFSSASSSASPLSTPPSTASSPADSIHGAEEAISQAPSARRVRFITTADAMAELSKMNLNLHTRMVAVEANRATLDFDGIVYEKGPLFIENLTLAQFLLKASQDLKFILRRIISGQTNRGMSYSTQTTETKSLESLTLSLQAHLGKPRNPTSISSSNSPPSSELLFAPLALIITSVFSQIITLCELSVELMATRIDQSATNPVVQLPGLALGGLSVSEPCIQGMVFCEIMAHIMEGIEQNLGLNLVLGVSGTGLLSARQKDVLWSELNGGPGIVPGQGFMRPTNLRKSFGRLAMTLKQISMDQSAMYI</sequence>
<evidence type="ECO:0000313" key="5">
    <source>
        <dbReference type="Proteomes" id="UP000297777"/>
    </source>
</evidence>